<evidence type="ECO:0000259" key="1">
    <source>
        <dbReference type="Pfam" id="PF00857"/>
    </source>
</evidence>
<sequence>MIKANKDNFLKESGKALEEIYEMLQSLKSISLEELQKERTVLIMVDLINGFTREGALKSPRVERILPSAAKLQSACLLKGFPILAFADSHSMTSPEFASYPPHCLTGTSEEEIAEELQQVGGYQLIRKNSTNGFLEEAFSRWLKENDRIDTFLIVGDCTDICIQQFAETLKTWFNKENKESRIIVPMDLVETYELGMHNGNLVHVMALYNMTINGVEVVQSVEVQ</sequence>
<evidence type="ECO:0000313" key="3">
    <source>
        <dbReference type="Proteomes" id="UP000184386"/>
    </source>
</evidence>
<keyword evidence="3" id="KW-1185">Reference proteome</keyword>
<dbReference type="STRING" id="1121322.SAMN02745136_00730"/>
<dbReference type="InterPro" id="IPR000868">
    <property type="entry name" value="Isochorismatase-like_dom"/>
</dbReference>
<dbReference type="InterPro" id="IPR036380">
    <property type="entry name" value="Isochorismatase-like_sf"/>
</dbReference>
<dbReference type="AlphaFoldDB" id="A0A1M6LVD9"/>
<dbReference type="Gene3D" id="3.40.50.850">
    <property type="entry name" value="Isochorismatase-like"/>
    <property type="match status" value="1"/>
</dbReference>
<dbReference type="CDD" id="cd00431">
    <property type="entry name" value="cysteine_hydrolases"/>
    <property type="match status" value="1"/>
</dbReference>
<dbReference type="OrthoDB" id="9796485at2"/>
<dbReference type="GO" id="GO:0008936">
    <property type="term" value="F:nicotinamidase activity"/>
    <property type="evidence" value="ECO:0007669"/>
    <property type="project" value="InterPro"/>
</dbReference>
<dbReference type="RefSeq" id="WP_073273075.1">
    <property type="nucleotide sequence ID" value="NZ_FRAC01000007.1"/>
</dbReference>
<organism evidence="2 3">
    <name type="scientific">Anaerocolumna jejuensis DSM 15929</name>
    <dbReference type="NCBI Taxonomy" id="1121322"/>
    <lineage>
        <taxon>Bacteria</taxon>
        <taxon>Bacillati</taxon>
        <taxon>Bacillota</taxon>
        <taxon>Clostridia</taxon>
        <taxon>Lachnospirales</taxon>
        <taxon>Lachnospiraceae</taxon>
        <taxon>Anaerocolumna</taxon>
    </lineage>
</organism>
<accession>A0A1M6LVD9</accession>
<dbReference type="GO" id="GO:0019365">
    <property type="term" value="P:pyridine nucleotide salvage"/>
    <property type="evidence" value="ECO:0007669"/>
    <property type="project" value="InterPro"/>
</dbReference>
<evidence type="ECO:0000313" key="2">
    <source>
        <dbReference type="EMBL" id="SHJ75115.1"/>
    </source>
</evidence>
<dbReference type="Pfam" id="PF00857">
    <property type="entry name" value="Isochorismatase"/>
    <property type="match status" value="1"/>
</dbReference>
<dbReference type="EMBL" id="FRAC01000007">
    <property type="protein sequence ID" value="SHJ75115.1"/>
    <property type="molecule type" value="Genomic_DNA"/>
</dbReference>
<dbReference type="PANTHER" id="PTHR47297">
    <property type="match status" value="1"/>
</dbReference>
<protein>
    <submittedName>
        <fullName evidence="2">Nicotinamidase-related amidase</fullName>
    </submittedName>
</protein>
<gene>
    <name evidence="2" type="ORF">SAMN02745136_00730</name>
</gene>
<name>A0A1M6LVD9_9FIRM</name>
<dbReference type="Proteomes" id="UP000184386">
    <property type="component" value="Unassembled WGS sequence"/>
</dbReference>
<reference evidence="2 3" key="1">
    <citation type="submission" date="2016-11" db="EMBL/GenBank/DDBJ databases">
        <authorList>
            <person name="Jaros S."/>
            <person name="Januszkiewicz K."/>
            <person name="Wedrychowicz H."/>
        </authorList>
    </citation>
    <scope>NUCLEOTIDE SEQUENCE [LARGE SCALE GENOMIC DNA]</scope>
    <source>
        <strain evidence="2 3">DSM 15929</strain>
    </source>
</reference>
<proteinExistence type="predicted"/>
<dbReference type="InterPro" id="IPR044717">
    <property type="entry name" value="NIC1"/>
</dbReference>
<feature type="domain" description="Isochorismatase-like" evidence="1">
    <location>
        <begin position="40"/>
        <end position="204"/>
    </location>
</feature>
<dbReference type="SUPFAM" id="SSF52499">
    <property type="entry name" value="Isochorismatase-like hydrolases"/>
    <property type="match status" value="1"/>
</dbReference>
<dbReference type="PANTHER" id="PTHR47297:SF2">
    <property type="entry name" value="OS02G0606800 PROTEIN"/>
    <property type="match status" value="1"/>
</dbReference>